<comment type="caution">
    <text evidence="9">The sequence shown here is derived from an EMBL/GenBank/DDBJ whole genome shotgun (WGS) entry which is preliminary data.</text>
</comment>
<dbReference type="RefSeq" id="WP_205088278.1">
    <property type="nucleotide sequence ID" value="NZ_JACJLA010000017.1"/>
</dbReference>
<dbReference type="PROSITE" id="PS50850">
    <property type="entry name" value="MFS"/>
    <property type="match status" value="1"/>
</dbReference>
<feature type="transmembrane region" description="Helical" evidence="7">
    <location>
        <begin position="295"/>
        <end position="314"/>
    </location>
</feature>
<dbReference type="PANTHER" id="PTHR43124">
    <property type="entry name" value="PURINE EFFLUX PUMP PBUE"/>
    <property type="match status" value="1"/>
</dbReference>
<dbReference type="SUPFAM" id="SSF103473">
    <property type="entry name" value="MFS general substrate transporter"/>
    <property type="match status" value="1"/>
</dbReference>
<dbReference type="Pfam" id="PF07690">
    <property type="entry name" value="MFS_1"/>
    <property type="match status" value="1"/>
</dbReference>
<evidence type="ECO:0000313" key="9">
    <source>
        <dbReference type="EMBL" id="MBM6913343.1"/>
    </source>
</evidence>
<dbReference type="InterPro" id="IPR050189">
    <property type="entry name" value="MFS_Efflux_Transporters"/>
</dbReference>
<comment type="subcellular location">
    <subcellularLocation>
        <location evidence="1">Cell membrane</location>
        <topology evidence="1">Multi-pass membrane protein</topology>
    </subcellularLocation>
</comment>
<evidence type="ECO:0000256" key="4">
    <source>
        <dbReference type="ARBA" id="ARBA00022692"/>
    </source>
</evidence>
<keyword evidence="5 7" id="KW-1133">Transmembrane helix</keyword>
<feature type="domain" description="Major facilitator superfamily (MFS) profile" evidence="8">
    <location>
        <begin position="10"/>
        <end position="333"/>
    </location>
</feature>
<sequence length="333" mass="35630">MAIQRQTKTLLLILAFGVFGILNTEMGVIGILPQVAEVFHISITESGLLISGFALGVALAGPVLPLLLSRYNRKHIMLLVVSVFFLCTAVTPWIDNFYIVLVLRILPALLHPVFCSLAFSIAAGAVDSEESPKAVAYITVGVSAGMVLGVPISNFLATQISLESAYYFFAAINAIAVLLIALKVPSMAVTAPLSYGSQLKILAKPVLWISIVGAICMNGAIYGVFGYAAEYISIVIQVSPLVGSVLLFIYGVMNIVGSLWAGHLLVKRSKQTVWILPIAVGSIYIGMYVSTTSVWLSAMCIVMWGIAAGINANVTQYWVYTSAPEAPDFVNFS</sequence>
<feature type="transmembrane region" description="Helical" evidence="7">
    <location>
        <begin position="165"/>
        <end position="185"/>
    </location>
</feature>
<protein>
    <submittedName>
        <fullName evidence="9">MFS transporter</fullName>
    </submittedName>
</protein>
<evidence type="ECO:0000256" key="1">
    <source>
        <dbReference type="ARBA" id="ARBA00004651"/>
    </source>
</evidence>
<keyword evidence="2" id="KW-0813">Transport</keyword>
<dbReference type="InterPro" id="IPR036259">
    <property type="entry name" value="MFS_trans_sf"/>
</dbReference>
<proteinExistence type="predicted"/>
<feature type="transmembrane region" description="Helical" evidence="7">
    <location>
        <begin position="48"/>
        <end position="68"/>
    </location>
</feature>
<keyword evidence="4 7" id="KW-0812">Transmembrane</keyword>
<dbReference type="InterPro" id="IPR020846">
    <property type="entry name" value="MFS_dom"/>
</dbReference>
<feature type="transmembrane region" description="Helical" evidence="7">
    <location>
        <begin position="134"/>
        <end position="153"/>
    </location>
</feature>
<evidence type="ECO:0000256" key="3">
    <source>
        <dbReference type="ARBA" id="ARBA00022475"/>
    </source>
</evidence>
<reference evidence="9 10" key="1">
    <citation type="journal article" date="2021" name="Sci. Rep.">
        <title>The distribution of antibiotic resistance genes in chicken gut microbiota commensals.</title>
        <authorList>
            <person name="Juricova H."/>
            <person name="Matiasovicova J."/>
            <person name="Kubasova T."/>
            <person name="Cejkova D."/>
            <person name="Rychlik I."/>
        </authorList>
    </citation>
    <scope>NUCLEOTIDE SEQUENCE [LARGE SCALE GENOMIC DNA]</scope>
    <source>
        <strain evidence="9 10">An537</strain>
    </source>
</reference>
<feature type="transmembrane region" description="Helical" evidence="7">
    <location>
        <begin position="12"/>
        <end position="36"/>
    </location>
</feature>
<dbReference type="InterPro" id="IPR011701">
    <property type="entry name" value="MFS"/>
</dbReference>
<organism evidence="9 10">
    <name type="scientific">Veillonella magna</name>
    <dbReference type="NCBI Taxonomy" id="464322"/>
    <lineage>
        <taxon>Bacteria</taxon>
        <taxon>Bacillati</taxon>
        <taxon>Bacillota</taxon>
        <taxon>Negativicutes</taxon>
        <taxon>Veillonellales</taxon>
        <taxon>Veillonellaceae</taxon>
        <taxon>Veillonella</taxon>
    </lineage>
</organism>
<keyword evidence="10" id="KW-1185">Reference proteome</keyword>
<evidence type="ECO:0000313" key="10">
    <source>
        <dbReference type="Proteomes" id="UP000707138"/>
    </source>
</evidence>
<keyword evidence="6 7" id="KW-0472">Membrane</keyword>
<dbReference type="Proteomes" id="UP000707138">
    <property type="component" value="Unassembled WGS sequence"/>
</dbReference>
<feature type="transmembrane region" description="Helical" evidence="7">
    <location>
        <begin position="206"/>
        <end position="229"/>
    </location>
</feature>
<name>A0ABS2GJL7_9FIRM</name>
<dbReference type="EMBL" id="JACJLA010000017">
    <property type="protein sequence ID" value="MBM6913343.1"/>
    <property type="molecule type" value="Genomic_DNA"/>
</dbReference>
<dbReference type="Gene3D" id="1.20.1250.20">
    <property type="entry name" value="MFS general substrate transporter like domains"/>
    <property type="match status" value="1"/>
</dbReference>
<evidence type="ECO:0000256" key="5">
    <source>
        <dbReference type="ARBA" id="ARBA00022989"/>
    </source>
</evidence>
<feature type="transmembrane region" description="Helical" evidence="7">
    <location>
        <begin position="75"/>
        <end position="94"/>
    </location>
</feature>
<accession>A0ABS2GJL7</accession>
<evidence type="ECO:0000256" key="2">
    <source>
        <dbReference type="ARBA" id="ARBA00022448"/>
    </source>
</evidence>
<dbReference type="PANTHER" id="PTHR43124:SF3">
    <property type="entry name" value="CHLORAMPHENICOL EFFLUX PUMP RV0191"/>
    <property type="match status" value="1"/>
</dbReference>
<gene>
    <name evidence="9" type="ORF">H6A01_08420</name>
</gene>
<evidence type="ECO:0000256" key="6">
    <source>
        <dbReference type="ARBA" id="ARBA00023136"/>
    </source>
</evidence>
<dbReference type="CDD" id="cd17324">
    <property type="entry name" value="MFS_NepI_like"/>
    <property type="match status" value="1"/>
</dbReference>
<feature type="transmembrane region" description="Helical" evidence="7">
    <location>
        <begin position="273"/>
        <end position="289"/>
    </location>
</feature>
<evidence type="ECO:0000256" key="7">
    <source>
        <dbReference type="SAM" id="Phobius"/>
    </source>
</evidence>
<evidence type="ECO:0000259" key="8">
    <source>
        <dbReference type="PROSITE" id="PS50850"/>
    </source>
</evidence>
<keyword evidence="3" id="KW-1003">Cell membrane</keyword>
<feature type="transmembrane region" description="Helical" evidence="7">
    <location>
        <begin position="241"/>
        <end position="261"/>
    </location>
</feature>